<dbReference type="EMBL" id="LAQT01000030">
    <property type="protein sequence ID" value="KPC50279.1"/>
    <property type="molecule type" value="Genomic_DNA"/>
</dbReference>
<dbReference type="Gene3D" id="1.20.1250.20">
    <property type="entry name" value="MFS general substrate transporter like domains"/>
    <property type="match status" value="1"/>
</dbReference>
<dbReference type="STRING" id="857265.WG78_17950"/>
<sequence>MSAATPGSNAPAGLPTGKVWAMAAAAGIAVANIYYNQPMLGVMGHELGVPQSITLVATATQLGYAAGLILLLPLGDAMDRRKLIATQFIVLAVALAAAALAPGLSLLLLASLAVGISATVAQQIVPLAAHLTPQARQGAVIGHVVAGILTGILLSRTLAGFVASHAGWREMFWLAVPLVLVASGTMAWLLPREARADARPSYASLLKSLLPLWLGLPALRRAAFSQALLFAGFSAFWSTLAFRLAQPQFGLGPDAAGLFGIVGMVGIFAAPLAGRYADKVGPRVIVLVGCAATAVSWLIFAAWTSVAGLVVGVIVLDFGVQSALISNQHSVYQLKPEARARLNTLFMGTMFLGGALGSAAAALAWRHGGWVGICALGILVSLAAVALQLLGRREPLAQTAG</sequence>
<dbReference type="GO" id="GO:0022857">
    <property type="term" value="F:transmembrane transporter activity"/>
    <property type="evidence" value="ECO:0007669"/>
    <property type="project" value="InterPro"/>
</dbReference>
<dbReference type="Proteomes" id="UP000037939">
    <property type="component" value="Unassembled WGS sequence"/>
</dbReference>
<dbReference type="PANTHER" id="PTHR42910">
    <property type="entry name" value="TRANSPORTER SCO4007-RELATED"/>
    <property type="match status" value="1"/>
</dbReference>
<feature type="transmembrane region" description="Helical" evidence="4">
    <location>
        <begin position="87"/>
        <end position="120"/>
    </location>
</feature>
<feature type="domain" description="Major facilitator superfamily (MFS) profile" evidence="5">
    <location>
        <begin position="1"/>
        <end position="395"/>
    </location>
</feature>
<feature type="transmembrane region" description="Helical" evidence="4">
    <location>
        <begin position="345"/>
        <end position="364"/>
    </location>
</feature>
<feature type="transmembrane region" description="Helical" evidence="4">
    <location>
        <begin position="140"/>
        <end position="159"/>
    </location>
</feature>
<dbReference type="Pfam" id="PF07690">
    <property type="entry name" value="MFS_1"/>
    <property type="match status" value="1"/>
</dbReference>
<gene>
    <name evidence="6" type="primary">ynfM_2</name>
    <name evidence="6" type="ORF">WG78_17950</name>
</gene>
<dbReference type="AlphaFoldDB" id="A0A0N0GLV5"/>
<evidence type="ECO:0000256" key="3">
    <source>
        <dbReference type="ARBA" id="ARBA00023136"/>
    </source>
</evidence>
<organism evidence="6 7">
    <name type="scientific">Amantichitinum ursilacus</name>
    <dbReference type="NCBI Taxonomy" id="857265"/>
    <lineage>
        <taxon>Bacteria</taxon>
        <taxon>Pseudomonadati</taxon>
        <taxon>Pseudomonadota</taxon>
        <taxon>Betaproteobacteria</taxon>
        <taxon>Neisseriales</taxon>
        <taxon>Chitinibacteraceae</taxon>
        <taxon>Amantichitinum</taxon>
    </lineage>
</organism>
<dbReference type="InterPro" id="IPR036259">
    <property type="entry name" value="MFS_trans_sf"/>
</dbReference>
<proteinExistence type="predicted"/>
<evidence type="ECO:0000259" key="5">
    <source>
        <dbReference type="PROSITE" id="PS50850"/>
    </source>
</evidence>
<dbReference type="InterPro" id="IPR020846">
    <property type="entry name" value="MFS_dom"/>
</dbReference>
<evidence type="ECO:0000256" key="1">
    <source>
        <dbReference type="ARBA" id="ARBA00022692"/>
    </source>
</evidence>
<reference evidence="6 7" key="1">
    <citation type="submission" date="2015-07" db="EMBL/GenBank/DDBJ databases">
        <title>Draft genome sequence of the Amantichitinum ursilacus IGB-41, a new chitin-degrading bacterium.</title>
        <authorList>
            <person name="Kirstahler P."/>
            <person name="Guenther M."/>
            <person name="Grumaz C."/>
            <person name="Rupp S."/>
            <person name="Zibek S."/>
            <person name="Sohn K."/>
        </authorList>
    </citation>
    <scope>NUCLEOTIDE SEQUENCE [LARGE SCALE GENOMIC DNA]</scope>
    <source>
        <strain evidence="6 7">IGB-41</strain>
    </source>
</reference>
<dbReference type="SUPFAM" id="SSF103473">
    <property type="entry name" value="MFS general substrate transporter"/>
    <property type="match status" value="1"/>
</dbReference>
<keyword evidence="1 4" id="KW-0812">Transmembrane</keyword>
<dbReference type="RefSeq" id="WP_053939177.1">
    <property type="nucleotide sequence ID" value="NZ_LAQT01000030.1"/>
</dbReference>
<dbReference type="CDD" id="cd17324">
    <property type="entry name" value="MFS_NepI_like"/>
    <property type="match status" value="1"/>
</dbReference>
<name>A0A0N0GLV5_9NEIS</name>
<evidence type="ECO:0000256" key="4">
    <source>
        <dbReference type="SAM" id="Phobius"/>
    </source>
</evidence>
<evidence type="ECO:0000256" key="2">
    <source>
        <dbReference type="ARBA" id="ARBA00022989"/>
    </source>
</evidence>
<feature type="transmembrane region" description="Helical" evidence="4">
    <location>
        <begin position="171"/>
        <end position="190"/>
    </location>
</feature>
<dbReference type="PATRIC" id="fig|857265.3.peg.3674"/>
<dbReference type="PROSITE" id="PS50850">
    <property type="entry name" value="MFS"/>
    <property type="match status" value="1"/>
</dbReference>
<feature type="transmembrane region" description="Helical" evidence="4">
    <location>
        <begin position="370"/>
        <end position="390"/>
    </location>
</feature>
<keyword evidence="2 4" id="KW-1133">Transmembrane helix</keyword>
<feature type="transmembrane region" description="Helical" evidence="4">
    <location>
        <begin position="257"/>
        <end position="277"/>
    </location>
</feature>
<keyword evidence="7" id="KW-1185">Reference proteome</keyword>
<evidence type="ECO:0000313" key="7">
    <source>
        <dbReference type="Proteomes" id="UP000037939"/>
    </source>
</evidence>
<comment type="caution">
    <text evidence="6">The sequence shown here is derived from an EMBL/GenBank/DDBJ whole genome shotgun (WGS) entry which is preliminary data.</text>
</comment>
<evidence type="ECO:0000313" key="6">
    <source>
        <dbReference type="EMBL" id="KPC50279.1"/>
    </source>
</evidence>
<feature type="transmembrane region" description="Helical" evidence="4">
    <location>
        <begin position="19"/>
        <end position="35"/>
    </location>
</feature>
<feature type="transmembrane region" description="Helical" evidence="4">
    <location>
        <begin position="284"/>
        <end position="300"/>
    </location>
</feature>
<feature type="transmembrane region" description="Helical" evidence="4">
    <location>
        <begin position="55"/>
        <end position="75"/>
    </location>
</feature>
<feature type="transmembrane region" description="Helical" evidence="4">
    <location>
        <begin position="306"/>
        <end position="325"/>
    </location>
</feature>
<dbReference type="InterPro" id="IPR011701">
    <property type="entry name" value="MFS"/>
</dbReference>
<keyword evidence="3 4" id="KW-0472">Membrane</keyword>
<dbReference type="PANTHER" id="PTHR42910:SF1">
    <property type="entry name" value="MAJOR FACILITATOR SUPERFAMILY (MFS) PROFILE DOMAIN-CONTAINING PROTEIN"/>
    <property type="match status" value="1"/>
</dbReference>
<protein>
    <submittedName>
        <fullName evidence="6">Inner membrane transport protein YnfM</fullName>
    </submittedName>
</protein>
<feature type="transmembrane region" description="Helical" evidence="4">
    <location>
        <begin position="227"/>
        <end position="245"/>
    </location>
</feature>
<accession>A0A0N0GLV5</accession>